<dbReference type="InterPro" id="IPR002298">
    <property type="entry name" value="DNA_polymerase_A"/>
</dbReference>
<keyword evidence="12 16" id="KW-0238">DNA-binding</keyword>
<organism evidence="20 21">
    <name type="scientific">Candidatus Chromulinivorax destructor</name>
    <dbReference type="NCBI Taxonomy" id="2066483"/>
    <lineage>
        <taxon>Bacteria</taxon>
        <taxon>Candidatus Babelota</taxon>
        <taxon>Candidatus Babeliae</taxon>
        <taxon>Candidatus Babeliales</taxon>
        <taxon>Candidatus Chromulinivoraceae</taxon>
        <taxon>Candidatus Chromulinivorax</taxon>
    </lineage>
</organism>
<keyword evidence="6 16" id="KW-0235">DNA replication</keyword>
<keyword evidence="13 16" id="KW-0234">DNA repair</keyword>
<dbReference type="GO" id="GO:0006261">
    <property type="term" value="P:DNA-templated DNA replication"/>
    <property type="evidence" value="ECO:0007669"/>
    <property type="project" value="UniProtKB-UniRule"/>
</dbReference>
<dbReference type="SUPFAM" id="SSF47807">
    <property type="entry name" value="5' to 3' exonuclease, C-terminal subdomain"/>
    <property type="match status" value="1"/>
</dbReference>
<dbReference type="InterPro" id="IPR036397">
    <property type="entry name" value="RNaseH_sf"/>
</dbReference>
<dbReference type="Gene3D" id="3.30.420.10">
    <property type="entry name" value="Ribonuclease H-like superfamily/Ribonuclease H"/>
    <property type="match status" value="1"/>
</dbReference>
<dbReference type="InterPro" id="IPR043502">
    <property type="entry name" value="DNA/RNA_pol_sf"/>
</dbReference>
<keyword evidence="9 16" id="KW-0378">Hydrolase</keyword>
<dbReference type="PANTHER" id="PTHR10133">
    <property type="entry name" value="DNA POLYMERASE I"/>
    <property type="match status" value="1"/>
</dbReference>
<evidence type="ECO:0000256" key="7">
    <source>
        <dbReference type="ARBA" id="ARBA00022722"/>
    </source>
</evidence>
<keyword evidence="10 16" id="KW-0269">Exonuclease</keyword>
<protein>
    <recommendedName>
        <fullName evidence="3 15">DNA polymerase I</fullName>
        <ecNumber evidence="2 15">2.7.7.7</ecNumber>
    </recommendedName>
</protein>
<sequence>MPTQSPVFIIDGSSFLYRAYYGMRPLQTSQGVSVQAVYSFCRMIRKIIKDFNVEHIVVVWDSKGKNVRHEIFPEYKATRQAPPVDLFEQKELILQFLTQIKMAQLSQVGIEADDLIGSLAKKFNDLGCQIMIVSGDKDLAQIVTNDAIKIFDAFKEKVVNEEQLVTQYGFPLSKLPFYFSLLGDASDNIPGVKGIGKKGATDLVIQFDSLDDLYANIDKVTKARTKELLLAQKDNAYLSLDLFTLRNYDVATTLDDTQFDEANWELTIPLLKTLEFKTLVADIEKKSVKVEQKNPSQQNLFEQAPQFLHDIYNFQLVTSLDSLLDVCAKIEAAGAFAIDTETTGLDPMVNECVGISIAIEPGTAYYIPFGHTTDEVQLPLQDLKEHLAPVFINRTIKKYLHHAKFDQVVLHQIGLPLAGVTFDTLIAASLLVQDWQKKGLKTLSEFYFDETMLTYEEMVKEFKVSNFAGISLQAATRYAAADAHQTLKLYHVFYAELEKQNLLSLFNTIEMPVNEILVAMQIEGIYCNTKILATLDTLVSQDLIKIEAEIAQYIDEPINLNSPKQIKELLFDKLNLPTQKKSAKKTGYSTDAQVLHTLSKIHPVPGLILKYRELFKLKSTYIESLPTYINSLTHKIHTSFNQALVATGRLSSSNPNLQNIPTGDLGYPMDIRSAFQAEPGHVLLAADYSQIELRILAHMSKDETLLDAFRLNKDIHTQTAAKIFDTHDSQISSTQRTVGKTINFSILYGLTSYGLSKSLEIPYKDAEKYIATYFAQYPGIVQWIDETIEFTKTHGFVTTLYGRKRYIPGIYEKNRTLFDLAKRMAINSPVQGTAAEIIKIGMINLEKNLVEHNLQAKILLQIHDELILSVPSDEVDKVSQVVKDSLESVVSWEIPLTVQIKTGLNWHDITK</sequence>
<dbReference type="FunFam" id="1.10.150.20:FF:000002">
    <property type="entry name" value="DNA polymerase I"/>
    <property type="match status" value="1"/>
</dbReference>
<dbReference type="CDD" id="cd09898">
    <property type="entry name" value="H3TH_53EXO"/>
    <property type="match status" value="1"/>
</dbReference>
<dbReference type="GO" id="GO:0003887">
    <property type="term" value="F:DNA-directed DNA polymerase activity"/>
    <property type="evidence" value="ECO:0007669"/>
    <property type="project" value="UniProtKB-UniRule"/>
</dbReference>
<dbReference type="Gene3D" id="1.20.1060.10">
    <property type="entry name" value="Taq DNA Polymerase, Chain T, domain 4"/>
    <property type="match status" value="1"/>
</dbReference>
<keyword evidence="4 16" id="KW-0808">Transferase</keyword>
<evidence type="ECO:0000256" key="3">
    <source>
        <dbReference type="ARBA" id="ARBA00020311"/>
    </source>
</evidence>
<evidence type="ECO:0000256" key="15">
    <source>
        <dbReference type="NCBIfam" id="TIGR00593"/>
    </source>
</evidence>
<evidence type="ECO:0000313" key="21">
    <source>
        <dbReference type="Proteomes" id="UP000254834"/>
    </source>
</evidence>
<dbReference type="SUPFAM" id="SSF88723">
    <property type="entry name" value="PIN domain-like"/>
    <property type="match status" value="1"/>
</dbReference>
<evidence type="ECO:0000259" key="17">
    <source>
        <dbReference type="SMART" id="SM00474"/>
    </source>
</evidence>
<keyword evidence="8 16" id="KW-0227">DNA damage</keyword>
<reference evidence="20 21" key="1">
    <citation type="submission" date="2017-12" db="EMBL/GenBank/DDBJ databases">
        <title>Chromulinavorax destructans is a abundant pathogen of dominant heterotrophic picoflagllates.</title>
        <authorList>
            <person name="Deeg C.M."/>
            <person name="Zimmer M."/>
            <person name="Suttle C.A."/>
        </authorList>
    </citation>
    <scope>NUCLEOTIDE SEQUENCE [LARGE SCALE GENOMIC DNA]</scope>
    <source>
        <strain evidence="20 21">SeV1</strain>
    </source>
</reference>
<dbReference type="CDD" id="cd09859">
    <property type="entry name" value="PIN_53EXO"/>
    <property type="match status" value="1"/>
</dbReference>
<evidence type="ECO:0000256" key="1">
    <source>
        <dbReference type="ARBA" id="ARBA00007705"/>
    </source>
</evidence>
<dbReference type="InterPro" id="IPR008918">
    <property type="entry name" value="HhH2"/>
</dbReference>
<dbReference type="InterPro" id="IPR002421">
    <property type="entry name" value="5-3_exonuclease"/>
</dbReference>
<evidence type="ECO:0000256" key="14">
    <source>
        <dbReference type="ARBA" id="ARBA00049244"/>
    </source>
</evidence>
<dbReference type="SUPFAM" id="SSF53098">
    <property type="entry name" value="Ribonuclease H-like"/>
    <property type="match status" value="1"/>
</dbReference>
<accession>A0A345ZBV8</accession>
<dbReference type="InterPro" id="IPR029060">
    <property type="entry name" value="PIN-like_dom_sf"/>
</dbReference>
<feature type="domain" description="3'-5' exonuclease" evidence="17">
    <location>
        <begin position="314"/>
        <end position="498"/>
    </location>
</feature>
<dbReference type="KEGG" id="cdes:C0J27_03435"/>
<keyword evidence="5 16" id="KW-0548">Nucleotidyltransferase</keyword>
<dbReference type="InterPro" id="IPR012337">
    <property type="entry name" value="RNaseH-like_sf"/>
</dbReference>
<dbReference type="Pfam" id="PF01612">
    <property type="entry name" value="DNA_pol_A_exo1"/>
    <property type="match status" value="1"/>
</dbReference>
<evidence type="ECO:0000256" key="4">
    <source>
        <dbReference type="ARBA" id="ARBA00022679"/>
    </source>
</evidence>
<dbReference type="EMBL" id="CP025544">
    <property type="protein sequence ID" value="AXK60775.1"/>
    <property type="molecule type" value="Genomic_DNA"/>
</dbReference>
<dbReference type="FunFam" id="1.20.1060.10:FF:000001">
    <property type="entry name" value="DNA polymerase I"/>
    <property type="match status" value="1"/>
</dbReference>
<evidence type="ECO:0000256" key="5">
    <source>
        <dbReference type="ARBA" id="ARBA00022695"/>
    </source>
</evidence>
<evidence type="ECO:0000256" key="13">
    <source>
        <dbReference type="ARBA" id="ARBA00023204"/>
    </source>
</evidence>
<dbReference type="InterPro" id="IPR036279">
    <property type="entry name" value="5-3_exonuclease_C_sf"/>
</dbReference>
<dbReference type="NCBIfam" id="TIGR00593">
    <property type="entry name" value="pola"/>
    <property type="match status" value="1"/>
</dbReference>
<dbReference type="InterPro" id="IPR020046">
    <property type="entry name" value="5-3_exonucl_a-hlix_arch_N"/>
</dbReference>
<dbReference type="GO" id="GO:0006302">
    <property type="term" value="P:double-strand break repair"/>
    <property type="evidence" value="ECO:0007669"/>
    <property type="project" value="TreeGrafter"/>
</dbReference>
<evidence type="ECO:0000313" key="20">
    <source>
        <dbReference type="EMBL" id="AXK60775.1"/>
    </source>
</evidence>
<dbReference type="FunFam" id="1.10.150.20:FF:000003">
    <property type="entry name" value="DNA polymerase I"/>
    <property type="match status" value="1"/>
</dbReference>
<dbReference type="InterPro" id="IPR018320">
    <property type="entry name" value="DNA_polymerase_1"/>
</dbReference>
<dbReference type="Gene3D" id="3.40.50.1010">
    <property type="entry name" value="5'-nuclease"/>
    <property type="match status" value="1"/>
</dbReference>
<keyword evidence="7" id="KW-0540">Nuclease</keyword>
<dbReference type="NCBIfam" id="NF004397">
    <property type="entry name" value="PRK05755.1"/>
    <property type="match status" value="1"/>
</dbReference>
<dbReference type="RefSeq" id="WP_115585790.1">
    <property type="nucleotide sequence ID" value="NZ_CP025544.1"/>
</dbReference>
<comment type="similarity">
    <text evidence="1 16">Belongs to the DNA polymerase type-A family.</text>
</comment>
<dbReference type="InterPro" id="IPR020045">
    <property type="entry name" value="DNA_polI_H3TH"/>
</dbReference>
<dbReference type="GO" id="GO:0008408">
    <property type="term" value="F:3'-5' exonuclease activity"/>
    <property type="evidence" value="ECO:0007669"/>
    <property type="project" value="UniProtKB-UniRule"/>
</dbReference>
<dbReference type="CDD" id="cd08637">
    <property type="entry name" value="DNA_pol_A_pol_I_C"/>
    <property type="match status" value="1"/>
</dbReference>
<evidence type="ECO:0000259" key="19">
    <source>
        <dbReference type="SMART" id="SM00482"/>
    </source>
</evidence>
<dbReference type="InterPro" id="IPR001098">
    <property type="entry name" value="DNA-dir_DNA_pol_A_palm_dom"/>
</dbReference>
<name>A0A345ZBV8_9BACT</name>
<dbReference type="GO" id="GO:0008409">
    <property type="term" value="F:5'-3' exonuclease activity"/>
    <property type="evidence" value="ECO:0007669"/>
    <property type="project" value="UniProtKB-UniRule"/>
</dbReference>
<evidence type="ECO:0000256" key="10">
    <source>
        <dbReference type="ARBA" id="ARBA00022839"/>
    </source>
</evidence>
<dbReference type="AlphaFoldDB" id="A0A345ZBV8"/>
<evidence type="ECO:0000256" key="2">
    <source>
        <dbReference type="ARBA" id="ARBA00012417"/>
    </source>
</evidence>
<evidence type="ECO:0000259" key="18">
    <source>
        <dbReference type="SMART" id="SM00475"/>
    </source>
</evidence>
<dbReference type="PANTHER" id="PTHR10133:SF27">
    <property type="entry name" value="DNA POLYMERASE NU"/>
    <property type="match status" value="1"/>
</dbReference>
<feature type="domain" description="DNA-directed DNA polymerase family A palm" evidence="19">
    <location>
        <begin position="668"/>
        <end position="874"/>
    </location>
</feature>
<keyword evidence="11 16" id="KW-0239">DNA-directed DNA polymerase</keyword>
<dbReference type="SMART" id="SM00475">
    <property type="entry name" value="53EXOc"/>
    <property type="match status" value="1"/>
</dbReference>
<dbReference type="Pfam" id="PF02739">
    <property type="entry name" value="5_3_exonuc_N"/>
    <property type="match status" value="1"/>
</dbReference>
<evidence type="ECO:0000256" key="9">
    <source>
        <dbReference type="ARBA" id="ARBA00022801"/>
    </source>
</evidence>
<dbReference type="CDD" id="cd06139">
    <property type="entry name" value="DNA_polA_I_Ecoli_like_exo"/>
    <property type="match status" value="1"/>
</dbReference>
<dbReference type="Gene3D" id="3.30.70.370">
    <property type="match status" value="1"/>
</dbReference>
<dbReference type="Gene3D" id="1.10.150.20">
    <property type="entry name" value="5' to 3' exonuclease, C-terminal subdomain"/>
    <property type="match status" value="2"/>
</dbReference>
<dbReference type="SMART" id="SM00482">
    <property type="entry name" value="POLAc"/>
    <property type="match status" value="1"/>
</dbReference>
<dbReference type="Pfam" id="PF01367">
    <property type="entry name" value="5_3_exonuc"/>
    <property type="match status" value="1"/>
</dbReference>
<dbReference type="OrthoDB" id="9806424at2"/>
<dbReference type="InterPro" id="IPR002562">
    <property type="entry name" value="3'-5'_exonuclease_dom"/>
</dbReference>
<feature type="domain" description="5'-3' exonuclease" evidence="18">
    <location>
        <begin position="5"/>
        <end position="262"/>
    </location>
</feature>
<evidence type="ECO:0000256" key="16">
    <source>
        <dbReference type="RuleBase" id="RU004460"/>
    </source>
</evidence>
<comment type="catalytic activity">
    <reaction evidence="14 16">
        <text>DNA(n) + a 2'-deoxyribonucleoside 5'-triphosphate = DNA(n+1) + diphosphate</text>
        <dbReference type="Rhea" id="RHEA:22508"/>
        <dbReference type="Rhea" id="RHEA-COMP:17339"/>
        <dbReference type="Rhea" id="RHEA-COMP:17340"/>
        <dbReference type="ChEBI" id="CHEBI:33019"/>
        <dbReference type="ChEBI" id="CHEBI:61560"/>
        <dbReference type="ChEBI" id="CHEBI:173112"/>
        <dbReference type="EC" id="2.7.7.7"/>
    </reaction>
</comment>
<dbReference type="Pfam" id="PF00476">
    <property type="entry name" value="DNA_pol_A"/>
    <property type="match status" value="1"/>
</dbReference>
<proteinExistence type="inferred from homology"/>
<dbReference type="Proteomes" id="UP000254834">
    <property type="component" value="Chromosome"/>
</dbReference>
<evidence type="ECO:0000256" key="12">
    <source>
        <dbReference type="ARBA" id="ARBA00023125"/>
    </source>
</evidence>
<dbReference type="EC" id="2.7.7.7" evidence="2 15"/>
<keyword evidence="21" id="KW-1185">Reference proteome</keyword>
<dbReference type="SUPFAM" id="SSF56672">
    <property type="entry name" value="DNA/RNA polymerases"/>
    <property type="match status" value="1"/>
</dbReference>
<dbReference type="GO" id="GO:0003677">
    <property type="term" value="F:DNA binding"/>
    <property type="evidence" value="ECO:0007669"/>
    <property type="project" value="UniProtKB-UniRule"/>
</dbReference>
<dbReference type="PRINTS" id="PR00868">
    <property type="entry name" value="DNAPOLI"/>
</dbReference>
<dbReference type="SMART" id="SM00279">
    <property type="entry name" value="HhH2"/>
    <property type="match status" value="1"/>
</dbReference>
<evidence type="ECO:0000256" key="6">
    <source>
        <dbReference type="ARBA" id="ARBA00022705"/>
    </source>
</evidence>
<comment type="function">
    <text evidence="16">In addition to polymerase activity, this DNA polymerase exhibits 3'-5' and 5'-3' exonuclease activity.</text>
</comment>
<dbReference type="SMART" id="SM00474">
    <property type="entry name" value="35EXOc"/>
    <property type="match status" value="1"/>
</dbReference>
<evidence type="ECO:0000256" key="11">
    <source>
        <dbReference type="ARBA" id="ARBA00022932"/>
    </source>
</evidence>
<gene>
    <name evidence="16" type="primary">polA</name>
    <name evidence="20" type="ORF">C0J27_03435</name>
</gene>
<evidence type="ECO:0000256" key="8">
    <source>
        <dbReference type="ARBA" id="ARBA00022763"/>
    </source>
</evidence>